<dbReference type="PANTHER" id="PTHR31685:SF3">
    <property type="entry name" value="INTEGRAL MEMBRANE PROTEIN (AFU_ORTHOLOGUE AFUA_6G12730)"/>
    <property type="match status" value="1"/>
</dbReference>
<dbReference type="AlphaFoldDB" id="A0A1Z5TRD2"/>
<proteinExistence type="predicted"/>
<dbReference type="EMBL" id="MUNK01000009">
    <property type="protein sequence ID" value="OTA38576.1"/>
    <property type="molecule type" value="Genomic_DNA"/>
</dbReference>
<dbReference type="Pfam" id="PF10355">
    <property type="entry name" value="Ytp1"/>
    <property type="match status" value="1"/>
</dbReference>
<dbReference type="GO" id="GO:0008608">
    <property type="term" value="P:attachment of spindle microtubules to kinetochore"/>
    <property type="evidence" value="ECO:0007669"/>
    <property type="project" value="InterPro"/>
</dbReference>
<feature type="transmembrane region" description="Helical" evidence="2">
    <location>
        <begin position="581"/>
        <end position="600"/>
    </location>
</feature>
<name>A0A1Z5TRD2_HORWE</name>
<dbReference type="InterPro" id="IPR018827">
    <property type="entry name" value="YTP1_C"/>
</dbReference>
<feature type="transmembrane region" description="Helical" evidence="2">
    <location>
        <begin position="256"/>
        <end position="279"/>
    </location>
</feature>
<dbReference type="STRING" id="1157616.A0A1Z5TRD2"/>
<dbReference type="FunCoup" id="A0A1Z5TRD2">
    <property type="interactions" value="31"/>
</dbReference>
<keyword evidence="2" id="KW-0472">Membrane</keyword>
<dbReference type="PANTHER" id="PTHR31685">
    <property type="entry name" value="INTEGRAL MEMBRANE PROTEIN (AFU_ORTHOLOGUE AFUA_6G12730)-RELATED"/>
    <property type="match status" value="1"/>
</dbReference>
<dbReference type="Pfam" id="PF08653">
    <property type="entry name" value="DASH_Dam1"/>
    <property type="match status" value="1"/>
</dbReference>
<evidence type="ECO:0000313" key="6">
    <source>
        <dbReference type="Proteomes" id="UP000194280"/>
    </source>
</evidence>
<keyword evidence="2" id="KW-1133">Transmembrane helix</keyword>
<sequence>MEHHYSPLKDADKSRPPYTIPLNDFAANPDGNMAATATPASQHRRHERTSSHSRTRSGSRNRLPSRPTTPLRPPSRTSLRASQTTPSGNAASLSSSDFPLASLEPQFAELSDSMADLEANFMHLQLLNESIARFNEDFGGFLYGMNMSAFCIDFPEAPIPQSFARHKDSSAPASSQTFPESPFQPRTSAHGGDADATFLTTDTSFVENPPTSTALLLGALPLVAGHGDEDGSMHEEPAKVATPPMSYFRYGYHGGWMLAHLGLMILAWVLWMPLAIMLSTARSRYHLPAQIVFHILNGLGVFAGVVYNRSTPDLYKGNSHHPLGWVLTAFTIAWTVISMFTAYGDYKNKRSSSAHSGITNRSLAQYEQVHQYSDQPSPTRWSGDSGMGSSRQNSSDSIFQKPQQPQSPLEDPEHFEEDDGEDSEKHGFLGNNKVDRFMSRHMPRLSSTRAAGIVRFSQIFLEKVLLLLGFAALASGFLVYGGLSRDRQIFSILAHFIKGGIFFWYGLLTLGRWMGAFTEFGWAWNIRPTTPSVARWKTRVPSAEFVESFVIWLYGASNIFLEHLNKWGKEWSASDLEHLSLTVLFFGGGLLGMMIESAWIRQMFSTNVAVHEEEDEERAGASRDQLYTQPKSERFSMNPMPGLVIMVLGAAMSAHHQKSMVSTMMHAQWGTLFFVFGCARAATYVLVYLKPPTSHFTSRPPSELVSSFCLTAGGLLFMISARDTVNAIEFNDLNAMAIFTVVMGLTGILLSWEFVCFAIKGWAVRKERAAAGKPIQ</sequence>
<feature type="transmembrane region" description="Helical" evidence="2">
    <location>
        <begin position="464"/>
        <end position="483"/>
    </location>
</feature>
<feature type="region of interest" description="Disordered" evidence="1">
    <location>
        <begin position="162"/>
        <end position="193"/>
    </location>
</feature>
<dbReference type="InParanoid" id="A0A1Z5TRD2"/>
<dbReference type="Proteomes" id="UP000194280">
    <property type="component" value="Unassembled WGS sequence"/>
</dbReference>
<feature type="transmembrane region" description="Helical" evidence="2">
    <location>
        <begin position="322"/>
        <end position="343"/>
    </location>
</feature>
<feature type="compositionally biased region" description="Acidic residues" evidence="1">
    <location>
        <begin position="413"/>
        <end position="422"/>
    </location>
</feature>
<feature type="compositionally biased region" description="Polar residues" evidence="1">
    <location>
        <begin position="81"/>
        <end position="96"/>
    </location>
</feature>
<feature type="compositionally biased region" description="Polar residues" evidence="1">
    <location>
        <begin position="368"/>
        <end position="407"/>
    </location>
</feature>
<dbReference type="Pfam" id="PF10348">
    <property type="entry name" value="DUF2427"/>
    <property type="match status" value="1"/>
</dbReference>
<evidence type="ECO:0000313" key="5">
    <source>
        <dbReference type="EMBL" id="OTA38576.1"/>
    </source>
</evidence>
<feature type="compositionally biased region" description="Basic residues" evidence="1">
    <location>
        <begin position="42"/>
        <end position="59"/>
    </location>
</feature>
<dbReference type="InterPro" id="IPR013962">
    <property type="entry name" value="DASH_Dam1"/>
</dbReference>
<keyword evidence="6" id="KW-1185">Reference proteome</keyword>
<evidence type="ECO:0000259" key="4">
    <source>
        <dbReference type="Pfam" id="PF10355"/>
    </source>
</evidence>
<dbReference type="InterPro" id="IPR018825">
    <property type="entry name" value="DUF2427"/>
</dbReference>
<feature type="transmembrane region" description="Helical" evidence="2">
    <location>
        <begin position="545"/>
        <end position="561"/>
    </location>
</feature>
<feature type="compositionally biased region" description="Basic and acidic residues" evidence="1">
    <location>
        <begin position="1"/>
        <end position="15"/>
    </location>
</feature>
<comment type="caution">
    <text evidence="5">The sequence shown here is derived from an EMBL/GenBank/DDBJ whole genome shotgun (WGS) entry which is preliminary data.</text>
</comment>
<evidence type="ECO:0000259" key="3">
    <source>
        <dbReference type="Pfam" id="PF10348"/>
    </source>
</evidence>
<feature type="compositionally biased region" description="Polar residues" evidence="1">
    <location>
        <begin position="171"/>
        <end position="187"/>
    </location>
</feature>
<feature type="transmembrane region" description="Helical" evidence="2">
    <location>
        <begin position="667"/>
        <end position="689"/>
    </location>
</feature>
<reference evidence="5 6" key="1">
    <citation type="submission" date="2017-01" db="EMBL/GenBank/DDBJ databases">
        <title>The recent genome duplication of the halophilic yeast Hortaea werneckii: insights from long-read sequencing.</title>
        <authorList>
            <person name="Sinha S."/>
            <person name="Flibotte S."/>
            <person name="Neira M."/>
            <person name="Lenassi M."/>
            <person name="Gostincar C."/>
            <person name="Stajich J.E."/>
            <person name="Nislow C.E."/>
        </authorList>
    </citation>
    <scope>NUCLEOTIDE SEQUENCE [LARGE SCALE GENOMIC DNA]</scope>
    <source>
        <strain evidence="5 6">EXF-2000</strain>
    </source>
</reference>
<evidence type="ECO:0000256" key="1">
    <source>
        <dbReference type="SAM" id="MobiDB-lite"/>
    </source>
</evidence>
<protein>
    <submittedName>
        <fullName evidence="5">Uncharacterized protein</fullName>
    </submittedName>
</protein>
<feature type="transmembrane region" description="Helical" evidence="2">
    <location>
        <begin position="701"/>
        <end position="721"/>
    </location>
</feature>
<accession>A0A1Z5TRD2</accession>
<dbReference type="OrthoDB" id="4005299at2759"/>
<organism evidence="5 6">
    <name type="scientific">Hortaea werneckii EXF-2000</name>
    <dbReference type="NCBI Taxonomy" id="1157616"/>
    <lineage>
        <taxon>Eukaryota</taxon>
        <taxon>Fungi</taxon>
        <taxon>Dikarya</taxon>
        <taxon>Ascomycota</taxon>
        <taxon>Pezizomycotina</taxon>
        <taxon>Dothideomycetes</taxon>
        <taxon>Dothideomycetidae</taxon>
        <taxon>Mycosphaerellales</taxon>
        <taxon>Teratosphaeriaceae</taxon>
        <taxon>Hortaea</taxon>
    </lineage>
</organism>
<feature type="transmembrane region" description="Helical" evidence="2">
    <location>
        <begin position="291"/>
        <end position="310"/>
    </location>
</feature>
<evidence type="ECO:0000256" key="2">
    <source>
        <dbReference type="SAM" id="Phobius"/>
    </source>
</evidence>
<feature type="region of interest" description="Disordered" evidence="1">
    <location>
        <begin position="1"/>
        <end position="96"/>
    </location>
</feature>
<feature type="transmembrane region" description="Helical" evidence="2">
    <location>
        <begin position="733"/>
        <end position="759"/>
    </location>
</feature>
<feature type="domain" description="Protein YTP1-like C-terminal" evidence="4">
    <location>
        <begin position="469"/>
        <end position="761"/>
    </location>
</feature>
<dbReference type="GO" id="GO:0072686">
    <property type="term" value="C:mitotic spindle"/>
    <property type="evidence" value="ECO:0007669"/>
    <property type="project" value="InterPro"/>
</dbReference>
<feature type="region of interest" description="Disordered" evidence="1">
    <location>
        <begin position="368"/>
        <end position="427"/>
    </location>
</feature>
<gene>
    <name evidence="5" type="ORF">BTJ68_01330</name>
</gene>
<feature type="domain" description="DUF2427" evidence="3">
    <location>
        <begin position="244"/>
        <end position="342"/>
    </location>
</feature>
<feature type="compositionally biased region" description="Low complexity" evidence="1">
    <location>
        <begin position="60"/>
        <end position="80"/>
    </location>
</feature>
<keyword evidence="2" id="KW-0812">Transmembrane</keyword>
<dbReference type="GO" id="GO:0042729">
    <property type="term" value="C:DASH complex"/>
    <property type="evidence" value="ECO:0007669"/>
    <property type="project" value="InterPro"/>
</dbReference>
<dbReference type="VEuPathDB" id="FungiDB:BTJ68_01330"/>
<feature type="transmembrane region" description="Helical" evidence="2">
    <location>
        <begin position="635"/>
        <end position="655"/>
    </location>
</feature>